<dbReference type="InterPro" id="IPR000811">
    <property type="entry name" value="Glyco_trans_35"/>
</dbReference>
<evidence type="ECO:0000313" key="3">
    <source>
        <dbReference type="Proteomes" id="UP000306918"/>
    </source>
</evidence>
<dbReference type="SUPFAM" id="SSF53756">
    <property type="entry name" value="UDP-Glycosyltransferase/glycogen phosphorylase"/>
    <property type="match status" value="1"/>
</dbReference>
<comment type="similarity">
    <text evidence="1">Belongs to the glycogen phosphorylase family.</text>
</comment>
<dbReference type="PANTHER" id="PTHR42655:SF1">
    <property type="entry name" value="GLYCOGEN PHOSPHORYLASE"/>
    <property type="match status" value="1"/>
</dbReference>
<dbReference type="PANTHER" id="PTHR42655">
    <property type="entry name" value="GLYCOGEN PHOSPHORYLASE"/>
    <property type="match status" value="1"/>
</dbReference>
<proteinExistence type="inferred from homology"/>
<dbReference type="RefSeq" id="WP_136576841.1">
    <property type="nucleotide sequence ID" value="NZ_STFF01000002.1"/>
</dbReference>
<dbReference type="GO" id="GO:0030170">
    <property type="term" value="F:pyridoxal phosphate binding"/>
    <property type="evidence" value="ECO:0007669"/>
    <property type="project" value="InterPro"/>
</dbReference>
<dbReference type="EMBL" id="STFF01000002">
    <property type="protein sequence ID" value="THU40087.1"/>
    <property type="molecule type" value="Genomic_DNA"/>
</dbReference>
<dbReference type="InterPro" id="IPR052182">
    <property type="entry name" value="Glycogen/Maltodextrin_Phosph"/>
</dbReference>
<accession>A0A4S8HWQ5</accession>
<dbReference type="Proteomes" id="UP000306918">
    <property type="component" value="Unassembled WGS sequence"/>
</dbReference>
<protein>
    <submittedName>
        <fullName evidence="2">Alpha-glucan family phosphorylase</fullName>
    </submittedName>
</protein>
<keyword evidence="3" id="KW-1185">Reference proteome</keyword>
<dbReference type="AlphaFoldDB" id="A0A4S8HWQ5"/>
<evidence type="ECO:0000256" key="1">
    <source>
        <dbReference type="ARBA" id="ARBA00006047"/>
    </source>
</evidence>
<comment type="caution">
    <text evidence="2">The sequence shown here is derived from an EMBL/GenBank/DDBJ whole genome shotgun (WGS) entry which is preliminary data.</text>
</comment>
<dbReference type="Gene3D" id="3.40.50.2000">
    <property type="entry name" value="Glycogen Phosphorylase B"/>
    <property type="match status" value="3"/>
</dbReference>
<dbReference type="OrthoDB" id="9760804at2"/>
<reference evidence="2 3" key="1">
    <citation type="submission" date="2019-04" db="EMBL/GenBank/DDBJ databases">
        <title>Niastella caeni sp. nov., isolated from activated sludge.</title>
        <authorList>
            <person name="Sheng M."/>
        </authorList>
    </citation>
    <scope>NUCLEOTIDE SEQUENCE [LARGE SCALE GENOMIC DNA]</scope>
    <source>
        <strain evidence="2 3">HX-2-15</strain>
    </source>
</reference>
<organism evidence="2 3">
    <name type="scientific">Niastella caeni</name>
    <dbReference type="NCBI Taxonomy" id="2569763"/>
    <lineage>
        <taxon>Bacteria</taxon>
        <taxon>Pseudomonadati</taxon>
        <taxon>Bacteroidota</taxon>
        <taxon>Chitinophagia</taxon>
        <taxon>Chitinophagales</taxon>
        <taxon>Chitinophagaceae</taxon>
        <taxon>Niastella</taxon>
    </lineage>
</organism>
<evidence type="ECO:0000313" key="2">
    <source>
        <dbReference type="EMBL" id="THU40087.1"/>
    </source>
</evidence>
<dbReference type="Pfam" id="PF00343">
    <property type="entry name" value="Phosphorylase"/>
    <property type="match status" value="1"/>
</dbReference>
<dbReference type="InterPro" id="IPR011834">
    <property type="entry name" value="Agluc_phsphrylas"/>
</dbReference>
<name>A0A4S8HWQ5_9BACT</name>
<dbReference type="GO" id="GO:0008184">
    <property type="term" value="F:glycogen phosphorylase activity"/>
    <property type="evidence" value="ECO:0007669"/>
    <property type="project" value="InterPro"/>
</dbReference>
<dbReference type="GO" id="GO:0005975">
    <property type="term" value="P:carbohydrate metabolic process"/>
    <property type="evidence" value="ECO:0007669"/>
    <property type="project" value="InterPro"/>
</dbReference>
<gene>
    <name evidence="2" type="primary">glgP</name>
    <name evidence="2" type="ORF">FAM09_09385</name>
</gene>
<sequence>MSFTNFTVPYPIEGKYSKRVAYFSMEFAVHQPLKIYSGGLGFLSGSHLRSAYELQQNMVGIGILWKYGYYDQARNQDHTLQVTWLEKNYHFLEDTGIKFQITIHDHLVWVKAYYLNPETFKTAPLFLLSTDLPENDHISQTITHRLYDANVATKVAQFILLGVGGAKLLDEIGFNPDLYHLNEAHGVSSVFYLYKKFGNKIEEVKKRLVFTTHTPEEAGNEKHDIHLCHKMSYFCGLSIEEVRKITGMNDEQFNHSLVALRFAHLANGVSKLHGEVSRAMWGRHENICPIISITNAQNWRYWSDKQLYRAAEEGNDSWWDDRKKYLKRRAFDIVADQTGKLFNPNVFTIVWARRFAGYKRAELLTRDKARFEKLISSTKYPVQIIWAGKPYPMDYPAINEFNNLVHLSRNYKNIAVVVGYELGLSKRLKQAADIWLNNPRVPREASGTSGMTAAMNGAINFSTSDGWIPEFIDQGHNGFVVPKPDYAKMSVQEQDQYDLDKMYDMLEHDILPMYYERYDTWRQIAKNGMRDVRFQFDSGRMANEYYELLYK</sequence>
<dbReference type="NCBIfam" id="TIGR02094">
    <property type="entry name" value="more_P_ylases"/>
    <property type="match status" value="2"/>
</dbReference>